<dbReference type="EMBL" id="JADJOT010000013">
    <property type="protein sequence ID" value="MBK7956535.1"/>
    <property type="molecule type" value="Genomic_DNA"/>
</dbReference>
<dbReference type="AlphaFoldDB" id="A0A935TBE7"/>
<evidence type="ECO:0000313" key="2">
    <source>
        <dbReference type="Proteomes" id="UP000706151"/>
    </source>
</evidence>
<dbReference type="Proteomes" id="UP000706151">
    <property type="component" value="Unassembled WGS sequence"/>
</dbReference>
<evidence type="ECO:0000313" key="1">
    <source>
        <dbReference type="EMBL" id="MBK7956535.1"/>
    </source>
</evidence>
<gene>
    <name evidence="1" type="ORF">IPK02_22860</name>
</gene>
<evidence type="ECO:0008006" key="3">
    <source>
        <dbReference type="Google" id="ProtNLM"/>
    </source>
</evidence>
<organism evidence="1 2">
    <name type="scientific">Candidatus Accumulibacter affinis</name>
    <dbReference type="NCBI Taxonomy" id="2954384"/>
    <lineage>
        <taxon>Bacteria</taxon>
        <taxon>Pseudomonadati</taxon>
        <taxon>Pseudomonadota</taxon>
        <taxon>Betaproteobacteria</taxon>
        <taxon>Candidatus Accumulibacter</taxon>
    </lineage>
</organism>
<proteinExistence type="predicted"/>
<sequence length="75" mass="8454">MPSVTLRYIQPVVRQAFVLGMLIHPKLKARITPILLKQLKQIITACKRLYLKRTVKFLDRTALAARVAAWAAAVA</sequence>
<reference evidence="1 2" key="1">
    <citation type="submission" date="2020-10" db="EMBL/GenBank/DDBJ databases">
        <title>Connecting structure to function with the recovery of over 1000 high-quality activated sludge metagenome-assembled genomes encoding full-length rRNA genes using long-read sequencing.</title>
        <authorList>
            <person name="Singleton C.M."/>
            <person name="Petriglieri F."/>
            <person name="Kristensen J.M."/>
            <person name="Kirkegaard R.H."/>
            <person name="Michaelsen T.Y."/>
            <person name="Andersen M.H."/>
            <person name="Karst S.M."/>
            <person name="Dueholm M.S."/>
            <person name="Nielsen P.H."/>
            <person name="Albertsen M."/>
        </authorList>
    </citation>
    <scope>NUCLEOTIDE SEQUENCE [LARGE SCALE GENOMIC DNA]</scope>
    <source>
        <strain evidence="1">Fred_18-Q3-R57-64_BAT3C.720</strain>
    </source>
</reference>
<accession>A0A935TBE7</accession>
<comment type="caution">
    <text evidence="1">The sequence shown here is derived from an EMBL/GenBank/DDBJ whole genome shotgun (WGS) entry which is preliminary data.</text>
</comment>
<name>A0A935TBE7_9PROT</name>
<protein>
    <recommendedName>
        <fullName evidence="3">Transposase DDE domain-containing protein</fullName>
    </recommendedName>
</protein>